<dbReference type="EMBL" id="JAIWYP010000004">
    <property type="protein sequence ID" value="KAH3840463.1"/>
    <property type="molecule type" value="Genomic_DNA"/>
</dbReference>
<dbReference type="Proteomes" id="UP000828390">
    <property type="component" value="Unassembled WGS sequence"/>
</dbReference>
<dbReference type="AlphaFoldDB" id="A0A9D4QRG8"/>
<proteinExistence type="predicted"/>
<name>A0A9D4QRG8_DREPO</name>
<sequence length="108" mass="12512">MLFHVVRRSNHCWARLSSVLVNATIDEVSREHRLSKLRQWVQQRNAKLLEAYLHLVTSEYNSAMQDFTELAYTTSPQHKDSTGVRIKRDASDLKKLQTKITSVLTLDS</sequence>
<organism evidence="1 2">
    <name type="scientific">Dreissena polymorpha</name>
    <name type="common">Zebra mussel</name>
    <name type="synonym">Mytilus polymorpha</name>
    <dbReference type="NCBI Taxonomy" id="45954"/>
    <lineage>
        <taxon>Eukaryota</taxon>
        <taxon>Metazoa</taxon>
        <taxon>Spiralia</taxon>
        <taxon>Lophotrochozoa</taxon>
        <taxon>Mollusca</taxon>
        <taxon>Bivalvia</taxon>
        <taxon>Autobranchia</taxon>
        <taxon>Heteroconchia</taxon>
        <taxon>Euheterodonta</taxon>
        <taxon>Imparidentia</taxon>
        <taxon>Neoheterodontei</taxon>
        <taxon>Myida</taxon>
        <taxon>Dreissenoidea</taxon>
        <taxon>Dreissenidae</taxon>
        <taxon>Dreissena</taxon>
    </lineage>
</organism>
<protein>
    <submittedName>
        <fullName evidence="1">Uncharacterized protein</fullName>
    </submittedName>
</protein>
<reference evidence="1" key="2">
    <citation type="submission" date="2020-11" db="EMBL/GenBank/DDBJ databases">
        <authorList>
            <person name="McCartney M.A."/>
            <person name="Auch B."/>
            <person name="Kono T."/>
            <person name="Mallez S."/>
            <person name="Becker A."/>
            <person name="Gohl D.M."/>
            <person name="Silverstein K.A.T."/>
            <person name="Koren S."/>
            <person name="Bechman K.B."/>
            <person name="Herman A."/>
            <person name="Abrahante J.E."/>
            <person name="Garbe J."/>
        </authorList>
    </citation>
    <scope>NUCLEOTIDE SEQUENCE</scope>
    <source>
        <strain evidence="1">Duluth1</strain>
        <tissue evidence="1">Whole animal</tissue>
    </source>
</reference>
<reference evidence="1" key="1">
    <citation type="journal article" date="2019" name="bioRxiv">
        <title>The Genome of the Zebra Mussel, Dreissena polymorpha: A Resource for Invasive Species Research.</title>
        <authorList>
            <person name="McCartney M.A."/>
            <person name="Auch B."/>
            <person name="Kono T."/>
            <person name="Mallez S."/>
            <person name="Zhang Y."/>
            <person name="Obille A."/>
            <person name="Becker A."/>
            <person name="Abrahante J.E."/>
            <person name="Garbe J."/>
            <person name="Badalamenti J.P."/>
            <person name="Herman A."/>
            <person name="Mangelson H."/>
            <person name="Liachko I."/>
            <person name="Sullivan S."/>
            <person name="Sone E.D."/>
            <person name="Koren S."/>
            <person name="Silverstein K.A.T."/>
            <person name="Beckman K.B."/>
            <person name="Gohl D.M."/>
        </authorList>
    </citation>
    <scope>NUCLEOTIDE SEQUENCE</scope>
    <source>
        <strain evidence="1">Duluth1</strain>
        <tissue evidence="1">Whole animal</tissue>
    </source>
</reference>
<keyword evidence="2" id="KW-1185">Reference proteome</keyword>
<evidence type="ECO:0000313" key="1">
    <source>
        <dbReference type="EMBL" id="KAH3840463.1"/>
    </source>
</evidence>
<accession>A0A9D4QRG8</accession>
<comment type="caution">
    <text evidence="1">The sequence shown here is derived from an EMBL/GenBank/DDBJ whole genome shotgun (WGS) entry which is preliminary data.</text>
</comment>
<evidence type="ECO:0000313" key="2">
    <source>
        <dbReference type="Proteomes" id="UP000828390"/>
    </source>
</evidence>
<gene>
    <name evidence="1" type="ORF">DPMN_113912</name>
</gene>